<proteinExistence type="inferred from homology"/>
<dbReference type="Pfam" id="PF00823">
    <property type="entry name" value="PPE"/>
    <property type="match status" value="1"/>
</dbReference>
<accession>A0A3M2LC73</accession>
<gene>
    <name evidence="4" type="ORF">EBN03_07115</name>
</gene>
<dbReference type="Proteomes" id="UP000279275">
    <property type="component" value="Unassembled WGS sequence"/>
</dbReference>
<organism evidence="4 5">
    <name type="scientific">Nocardia stercoris</name>
    <dbReference type="NCBI Taxonomy" id="2483361"/>
    <lineage>
        <taxon>Bacteria</taxon>
        <taxon>Bacillati</taxon>
        <taxon>Actinomycetota</taxon>
        <taxon>Actinomycetes</taxon>
        <taxon>Mycobacteriales</taxon>
        <taxon>Nocardiaceae</taxon>
        <taxon>Nocardia</taxon>
    </lineage>
</organism>
<protein>
    <submittedName>
        <fullName evidence="4">PPE domain-containing protein</fullName>
    </submittedName>
</protein>
<comment type="caution">
    <text evidence="4">The sequence shown here is derived from an EMBL/GenBank/DDBJ whole genome shotgun (WGS) entry which is preliminary data.</text>
</comment>
<dbReference type="InterPro" id="IPR038332">
    <property type="entry name" value="PPE_sf"/>
</dbReference>
<feature type="region of interest" description="Disordered" evidence="2">
    <location>
        <begin position="326"/>
        <end position="374"/>
    </location>
</feature>
<evidence type="ECO:0000256" key="1">
    <source>
        <dbReference type="ARBA" id="ARBA00010652"/>
    </source>
</evidence>
<evidence type="ECO:0000259" key="3">
    <source>
        <dbReference type="Pfam" id="PF00823"/>
    </source>
</evidence>
<sequence length="394" mass="37610">MAFGVTGVYWLARLAEGNSAALNAGTHGASATAAAGAWGGLATSWTEATATVGRIMAELGIGLAGENGDTVAGKLTSFTGWAGQQSAMAAAMSAKATAHATAYTVASIAMPSMPEILTADATRATAHALGGDLTGAAEAAEAAKAALDVQAAAVMETYETATDMTTSTPNSFEQPPSVAQPGGAVEAAADAAPTDPIQAAIAAGQALLSDPTVAAALSQAGQVLGGVAPTVVSTAGTVATGGISNVVSMLGAAGPLGGLGMAPAVTAGTAVGAGAVTTAASYLGGSSTVSIGNNAGALRLPAGWGTPDITGGGATSAATPQVQVTTAPAQPGAGTPARAATTGTGGNPLLGRGHADEEEDGEHKGKVYRQDTSLTDQNMVAAGVIGADLTAEDA</sequence>
<comment type="similarity">
    <text evidence="1">Belongs to the mycobacterial PPE family.</text>
</comment>
<dbReference type="OrthoDB" id="4571617at2"/>
<dbReference type="EMBL" id="RFFH01000002">
    <property type="protein sequence ID" value="RMI34183.1"/>
    <property type="molecule type" value="Genomic_DNA"/>
</dbReference>
<evidence type="ECO:0000256" key="2">
    <source>
        <dbReference type="SAM" id="MobiDB-lite"/>
    </source>
</evidence>
<dbReference type="InterPro" id="IPR000030">
    <property type="entry name" value="PPE_dom"/>
</dbReference>
<dbReference type="AlphaFoldDB" id="A0A3M2LC73"/>
<name>A0A3M2LC73_9NOCA</name>
<dbReference type="RefSeq" id="WP_122187107.1">
    <property type="nucleotide sequence ID" value="NZ_RFFH01000002.1"/>
</dbReference>
<dbReference type="Gene3D" id="1.20.1260.20">
    <property type="entry name" value="PPE superfamily"/>
    <property type="match status" value="1"/>
</dbReference>
<keyword evidence="5" id="KW-1185">Reference proteome</keyword>
<reference evidence="4 5" key="1">
    <citation type="submission" date="2018-10" db="EMBL/GenBank/DDBJ databases">
        <title>Isolation from cow dung.</title>
        <authorList>
            <person name="Ling L."/>
        </authorList>
    </citation>
    <scope>NUCLEOTIDE SEQUENCE [LARGE SCALE GENOMIC DNA]</scope>
    <source>
        <strain evidence="4 5">NEAU-LL90</strain>
    </source>
</reference>
<feature type="domain" description="PPE" evidence="3">
    <location>
        <begin position="10"/>
        <end position="166"/>
    </location>
</feature>
<evidence type="ECO:0000313" key="4">
    <source>
        <dbReference type="EMBL" id="RMI34183.1"/>
    </source>
</evidence>
<dbReference type="SUPFAM" id="SSF140459">
    <property type="entry name" value="PE/PPE dimer-like"/>
    <property type="match status" value="1"/>
</dbReference>
<feature type="compositionally biased region" description="Low complexity" evidence="2">
    <location>
        <begin position="326"/>
        <end position="342"/>
    </location>
</feature>
<evidence type="ECO:0000313" key="5">
    <source>
        <dbReference type="Proteomes" id="UP000279275"/>
    </source>
</evidence>